<proteinExistence type="inferred from homology"/>
<feature type="transmembrane region" description="Helical" evidence="18">
    <location>
        <begin position="237"/>
        <end position="258"/>
    </location>
</feature>
<dbReference type="InterPro" id="IPR050175">
    <property type="entry name" value="Complex_I_Subunit_2"/>
</dbReference>
<evidence type="ECO:0000259" key="19">
    <source>
        <dbReference type="Pfam" id="PF00361"/>
    </source>
</evidence>
<evidence type="ECO:0000256" key="9">
    <source>
        <dbReference type="ARBA" id="ARBA00022792"/>
    </source>
</evidence>
<evidence type="ECO:0000256" key="4">
    <source>
        <dbReference type="ARBA" id="ARBA00012944"/>
    </source>
</evidence>
<evidence type="ECO:0000256" key="7">
    <source>
        <dbReference type="ARBA" id="ARBA00022660"/>
    </source>
</evidence>
<evidence type="ECO:0000256" key="17">
    <source>
        <dbReference type="ARBA" id="ARBA00049551"/>
    </source>
</evidence>
<evidence type="ECO:0000256" key="11">
    <source>
        <dbReference type="ARBA" id="ARBA00022982"/>
    </source>
</evidence>
<dbReference type="GO" id="GO:0006120">
    <property type="term" value="P:mitochondrial electron transport, NADH to ubiquinone"/>
    <property type="evidence" value="ECO:0007669"/>
    <property type="project" value="InterPro"/>
</dbReference>
<dbReference type="PANTHER" id="PTHR46552:SF1">
    <property type="entry name" value="NADH-UBIQUINONE OXIDOREDUCTASE CHAIN 2"/>
    <property type="match status" value="1"/>
</dbReference>
<feature type="transmembrane region" description="Helical" evidence="18">
    <location>
        <begin position="7"/>
        <end position="28"/>
    </location>
</feature>
<comment type="function">
    <text evidence="18">Core subunit of the mitochondrial membrane respiratory chain NADH dehydrogenase (Complex I) which catalyzes electron transfer from NADH through the respiratory chain, using ubiquinone as an electron acceptor. Essential for the catalytic activity and assembly of complex I.</text>
</comment>
<comment type="function">
    <text evidence="1">Core subunit of the mitochondrial membrane respiratory chain NADH dehydrogenase (Complex I) that is believed to belong to the minimal assembly required for catalysis. Complex I functions in the transfer of electrons from NADH to the respiratory chain. The immediate electron acceptor for the enzyme is believed to be ubiquinone.</text>
</comment>
<evidence type="ECO:0000256" key="15">
    <source>
        <dbReference type="ARBA" id="ARBA00023128"/>
    </source>
</evidence>
<evidence type="ECO:0000256" key="1">
    <source>
        <dbReference type="ARBA" id="ARBA00003257"/>
    </source>
</evidence>
<feature type="transmembrane region" description="Helical" evidence="18">
    <location>
        <begin position="197"/>
        <end position="216"/>
    </location>
</feature>
<reference evidence="20" key="1">
    <citation type="journal article" date="2018" name="J. ISSAAS">
        <title>The contribution of mitochondrial metagenomics to large-scale data mining and phylogenetic analysis of Coleoptera.</title>
        <authorList>
            <person name="Miller K."/>
            <person name="Linard B."/>
            <person name="Motyka M."/>
            <person name="Bocek M."/>
            <person name="Vogler A.P."/>
        </authorList>
    </citation>
    <scope>NUCLEOTIDE SEQUENCE</scope>
</reference>
<keyword evidence="16 18" id="KW-0472">Membrane</keyword>
<feature type="transmembrane region" description="Helical" evidence="18">
    <location>
        <begin position="173"/>
        <end position="191"/>
    </location>
</feature>
<evidence type="ECO:0000256" key="2">
    <source>
        <dbReference type="ARBA" id="ARBA00004448"/>
    </source>
</evidence>
<gene>
    <name evidence="20" type="primary">nad2</name>
</gene>
<feature type="transmembrane region" description="Helical" evidence="18">
    <location>
        <begin position="145"/>
        <end position="166"/>
    </location>
</feature>
<evidence type="ECO:0000256" key="8">
    <source>
        <dbReference type="ARBA" id="ARBA00022692"/>
    </source>
</evidence>
<comment type="subcellular location">
    <subcellularLocation>
        <location evidence="2 18">Mitochondrion inner membrane</location>
        <topology evidence="2 18">Multi-pass membrane protein</topology>
    </subcellularLocation>
</comment>
<evidence type="ECO:0000256" key="3">
    <source>
        <dbReference type="ARBA" id="ARBA00007012"/>
    </source>
</evidence>
<protein>
    <recommendedName>
        <fullName evidence="5 18">NADH-ubiquinone oxidoreductase chain 2</fullName>
        <ecNumber evidence="4 18">7.1.1.2</ecNumber>
    </recommendedName>
</protein>
<evidence type="ECO:0000256" key="10">
    <source>
        <dbReference type="ARBA" id="ARBA00022967"/>
    </source>
</evidence>
<dbReference type="PRINTS" id="PR01436">
    <property type="entry name" value="NADHDHGNASE2"/>
</dbReference>
<feature type="transmembrane region" description="Helical" evidence="18">
    <location>
        <begin position="270"/>
        <end position="290"/>
    </location>
</feature>
<accession>A0A346RFX2</accession>
<organism evidence="20">
    <name type="scientific">Cucujoidea sp. 35 KM-2017</name>
    <dbReference type="NCBI Taxonomy" id="2219373"/>
    <lineage>
        <taxon>Eukaryota</taxon>
        <taxon>Metazoa</taxon>
        <taxon>Ecdysozoa</taxon>
        <taxon>Arthropoda</taxon>
        <taxon>Hexapoda</taxon>
        <taxon>Insecta</taxon>
        <taxon>Pterygota</taxon>
        <taxon>Neoptera</taxon>
        <taxon>Endopterygota</taxon>
        <taxon>Coleoptera</taxon>
        <taxon>Polyphaga</taxon>
        <taxon>Cucujiformia</taxon>
    </lineage>
</organism>
<dbReference type="InterPro" id="IPR003917">
    <property type="entry name" value="NADH_UbQ_OxRdtase_chain2"/>
</dbReference>
<keyword evidence="9 18" id="KW-0999">Mitochondrion inner membrane</keyword>
<keyword evidence="14 18" id="KW-0830">Ubiquinone</keyword>
<name>A0A346RFX2_9CUCU</name>
<dbReference type="GO" id="GO:0005743">
    <property type="term" value="C:mitochondrial inner membrane"/>
    <property type="evidence" value="ECO:0007669"/>
    <property type="project" value="UniProtKB-SubCell"/>
</dbReference>
<keyword evidence="15 18" id="KW-0496">Mitochondrion</keyword>
<dbReference type="EC" id="7.1.1.2" evidence="4 18"/>
<keyword evidence="13 18" id="KW-0520">NAD</keyword>
<evidence type="ECO:0000256" key="14">
    <source>
        <dbReference type="ARBA" id="ARBA00023075"/>
    </source>
</evidence>
<evidence type="ECO:0000256" key="5">
    <source>
        <dbReference type="ARBA" id="ARBA00021008"/>
    </source>
</evidence>
<dbReference type="AlphaFoldDB" id="A0A346RFX2"/>
<keyword evidence="8 18" id="KW-0812">Transmembrane</keyword>
<feature type="transmembrane region" description="Helical" evidence="18">
    <location>
        <begin position="58"/>
        <end position="78"/>
    </location>
</feature>
<keyword evidence="11 18" id="KW-0249">Electron transport</keyword>
<comment type="catalytic activity">
    <reaction evidence="17 18">
        <text>a ubiquinone + NADH + 5 H(+)(in) = a ubiquinol + NAD(+) + 4 H(+)(out)</text>
        <dbReference type="Rhea" id="RHEA:29091"/>
        <dbReference type="Rhea" id="RHEA-COMP:9565"/>
        <dbReference type="Rhea" id="RHEA-COMP:9566"/>
        <dbReference type="ChEBI" id="CHEBI:15378"/>
        <dbReference type="ChEBI" id="CHEBI:16389"/>
        <dbReference type="ChEBI" id="CHEBI:17976"/>
        <dbReference type="ChEBI" id="CHEBI:57540"/>
        <dbReference type="ChEBI" id="CHEBI:57945"/>
        <dbReference type="EC" id="7.1.1.2"/>
    </reaction>
</comment>
<keyword evidence="10 18" id="KW-1278">Translocase</keyword>
<dbReference type="GO" id="GO:0008137">
    <property type="term" value="F:NADH dehydrogenase (ubiquinone) activity"/>
    <property type="evidence" value="ECO:0007669"/>
    <property type="project" value="UniProtKB-EC"/>
</dbReference>
<feature type="transmembrane region" description="Helical" evidence="18">
    <location>
        <begin position="311"/>
        <end position="332"/>
    </location>
</feature>
<comment type="similarity">
    <text evidence="3 18">Belongs to the complex I subunit 2 family.</text>
</comment>
<evidence type="ECO:0000256" key="6">
    <source>
        <dbReference type="ARBA" id="ARBA00022448"/>
    </source>
</evidence>
<evidence type="ECO:0000313" key="20">
    <source>
        <dbReference type="EMBL" id="AXS64969.1"/>
    </source>
</evidence>
<evidence type="ECO:0000256" key="13">
    <source>
        <dbReference type="ARBA" id="ARBA00023027"/>
    </source>
</evidence>
<evidence type="ECO:0000256" key="16">
    <source>
        <dbReference type="ARBA" id="ARBA00023136"/>
    </source>
</evidence>
<evidence type="ECO:0000256" key="18">
    <source>
        <dbReference type="RuleBase" id="RU003403"/>
    </source>
</evidence>
<sequence length="333" mass="38944">MKLWKIMFLNIIIIGTLISISAISWFSMWMGLEINLMAVIPLIANNKNMYSSESALKYFIIQALASTVLLFSLILIMFNDEILQYNYKTLFILMMNSSLMSKMGAAPFHFWFPEIISGLNWFMTSVMLTWQKLAPMVIFMYNYKLMMFNITVIISSMIIGSVMSLNQSNLRKIFVYSSINHMGWMISAMMFNQSVWTNYFLIYNLMIFQLTLILFNQNIYSMNQIYSLFNNNKIMKLMFFMNFLSLGGLPPMIGFFPKWMTINSMLENKFMLSIFMVIVTLIMLFTYTRIMFNALMIKSPEFKLNTKNFKFISSTSIINALSLTLTPLAYFLT</sequence>
<geneLocation type="mitochondrion" evidence="20"/>
<feature type="domain" description="NADH:quinone oxidoreductase/Mrp antiporter transmembrane" evidence="19">
    <location>
        <begin position="23"/>
        <end position="281"/>
    </location>
</feature>
<dbReference type="PANTHER" id="PTHR46552">
    <property type="entry name" value="NADH-UBIQUINONE OXIDOREDUCTASE CHAIN 2"/>
    <property type="match status" value="1"/>
</dbReference>
<dbReference type="Pfam" id="PF00361">
    <property type="entry name" value="Proton_antipo_M"/>
    <property type="match status" value="1"/>
</dbReference>
<evidence type="ECO:0000256" key="12">
    <source>
        <dbReference type="ARBA" id="ARBA00022989"/>
    </source>
</evidence>
<keyword evidence="6" id="KW-0813">Transport</keyword>
<keyword evidence="7 18" id="KW-0679">Respiratory chain</keyword>
<dbReference type="EMBL" id="MG193345">
    <property type="protein sequence ID" value="AXS64969.1"/>
    <property type="molecule type" value="Genomic_DNA"/>
</dbReference>
<keyword evidence="12 18" id="KW-1133">Transmembrane helix</keyword>
<dbReference type="InterPro" id="IPR001750">
    <property type="entry name" value="ND/Mrp_TM"/>
</dbReference>